<dbReference type="InterPro" id="IPR016208">
    <property type="entry name" value="Ald_Oxase/xanthine_DH-like"/>
</dbReference>
<dbReference type="InterPro" id="IPR008274">
    <property type="entry name" value="AldOxase/xan_DH_MoCoBD1"/>
</dbReference>
<dbReference type="SMART" id="SM01008">
    <property type="entry name" value="Ald_Xan_dh_C"/>
    <property type="match status" value="1"/>
</dbReference>
<dbReference type="Gene3D" id="3.30.365.10">
    <property type="entry name" value="Aldehyde oxidase/xanthine dehydrogenase, molybdopterin binding domain"/>
    <property type="match status" value="4"/>
</dbReference>
<gene>
    <name evidence="5" type="ORF">EV675_5828</name>
</gene>
<feature type="domain" description="Aldehyde oxidase/xanthine dehydrogenase a/b hammerhead" evidence="4">
    <location>
        <begin position="31"/>
        <end position="140"/>
    </location>
</feature>
<dbReference type="PANTHER" id="PTHR11908:SF132">
    <property type="entry name" value="ALDEHYDE OXIDASE 1-RELATED"/>
    <property type="match status" value="1"/>
</dbReference>
<dbReference type="GO" id="GO:0005506">
    <property type="term" value="F:iron ion binding"/>
    <property type="evidence" value="ECO:0007669"/>
    <property type="project" value="InterPro"/>
</dbReference>
<dbReference type="SUPFAM" id="SSF56003">
    <property type="entry name" value="Molybdenum cofactor-binding domain"/>
    <property type="match status" value="1"/>
</dbReference>
<dbReference type="RefSeq" id="WP_130362151.1">
    <property type="nucleotide sequence ID" value="NZ_SGXC01000004.1"/>
</dbReference>
<dbReference type="Pfam" id="PF02738">
    <property type="entry name" value="MoCoBD_1"/>
    <property type="match status" value="1"/>
</dbReference>
<dbReference type="SUPFAM" id="SSF54665">
    <property type="entry name" value="CO dehydrogenase molybdoprotein N-domain-like"/>
    <property type="match status" value="1"/>
</dbReference>
<keyword evidence="2" id="KW-0560">Oxidoreductase</keyword>
<evidence type="ECO:0000313" key="5">
    <source>
        <dbReference type="EMBL" id="RZS77102.1"/>
    </source>
</evidence>
<name>A0A4V2F2D0_9BURK</name>
<dbReference type="InterPro" id="IPR000674">
    <property type="entry name" value="Ald_Oxase/Xan_DH_a/b"/>
</dbReference>
<dbReference type="Proteomes" id="UP000292445">
    <property type="component" value="Unassembled WGS sequence"/>
</dbReference>
<proteinExistence type="predicted"/>
<evidence type="ECO:0000256" key="3">
    <source>
        <dbReference type="SAM" id="MobiDB-lite"/>
    </source>
</evidence>
<dbReference type="InterPro" id="IPR036856">
    <property type="entry name" value="Ald_Oxase/Xan_DH_a/b_sf"/>
</dbReference>
<dbReference type="InterPro" id="IPR037165">
    <property type="entry name" value="AldOxase/xan_DH_Mopterin-bd_sf"/>
</dbReference>
<dbReference type="Gene3D" id="3.90.1170.50">
    <property type="entry name" value="Aldehyde oxidase/xanthine dehydrogenase, a/b hammerhead"/>
    <property type="match status" value="1"/>
</dbReference>
<evidence type="ECO:0000256" key="2">
    <source>
        <dbReference type="ARBA" id="ARBA00023002"/>
    </source>
</evidence>
<dbReference type="EMBL" id="SGXC01000004">
    <property type="protein sequence ID" value="RZS77102.1"/>
    <property type="molecule type" value="Genomic_DNA"/>
</dbReference>
<accession>A0A4V2F2D0</accession>
<keyword evidence="1" id="KW-0500">Molybdenum</keyword>
<evidence type="ECO:0000256" key="1">
    <source>
        <dbReference type="ARBA" id="ARBA00022505"/>
    </source>
</evidence>
<organism evidence="5 6">
    <name type="scientific">Pigmentiphaga kullae</name>
    <dbReference type="NCBI Taxonomy" id="151784"/>
    <lineage>
        <taxon>Bacteria</taxon>
        <taxon>Pseudomonadati</taxon>
        <taxon>Pseudomonadota</taxon>
        <taxon>Betaproteobacteria</taxon>
        <taxon>Burkholderiales</taxon>
        <taxon>Alcaligenaceae</taxon>
        <taxon>Pigmentiphaga</taxon>
    </lineage>
</organism>
<sequence length="803" mass="86913">MTDKDTSGSSAATEKGVGARLRRREDWRHLRGRGQFVGDIRVPGMLEVAFVRSSSAHGIVRDIVVPDEYRDQVFTARDFPGVKPIVAVPKVDGFKYSEHPALATDRVRFAGEPVAMAIAPTRAMAEDIADSVFVDIEELPAVVDTVAATLPGAPLIREEWGDNVYVARDAEFGDLAAARREAAVVIEREYRMNRQSAVPLEGRAILAVWDDRLDELCVYTGSQSPHQTRVGMAQVLGIEERRLRLISPDMGGGFGAKRVLYPEELMVAALALKLRRPVRWLDDKREHLLSAIHCREHHHKVKAYADARGRILGLDVEVYVDAGAYSHWPNSPFMETGMVAKNIPGPYDVPSYRCRSYTVATNKSPIGAYRGVARPAACFTIERTIDEIAHAVGREPWEVRVENMVPEHAMPYRSITNLVFDTGNYGESVWRAAGLIELAGVRARQKQGEADGRLIGVGFAAFTEQTAHGCGEWVSRGTPVIPGYESATARMMPDGSLMLMVGIVSHGQGLETALSQVAHQELSIDPVHVSVRHGDTQVSPFGMGTFASRSMVMSGGAVAKACRLLRAKMAAIAAYAMKCEAEALRFEEGRVHGPEGSMGFDEIGRIAHLRQEALPPGMEPLLDVTTTYEPQVDTGVFTYATHAAVVAVDPDTGKVDLLDYACVEDCGTVVNPMIVDGQIIGGIVQGIGTALYEEIPYDENGQPLATTLGDYLMPGAPEAPPIRIGHMVTPTPHTEYGMKGMGEGGAIPPPAAIANAVRDALRGLGAELNETPMTPQRVRAAIVAAAAGTPRAARARREGEVVR</sequence>
<dbReference type="AlphaFoldDB" id="A0A4V2F2D0"/>
<keyword evidence="6" id="KW-1185">Reference proteome</keyword>
<feature type="region of interest" description="Disordered" evidence="3">
    <location>
        <begin position="1"/>
        <end position="20"/>
    </location>
</feature>
<dbReference type="PANTHER" id="PTHR11908">
    <property type="entry name" value="XANTHINE DEHYDROGENASE"/>
    <property type="match status" value="1"/>
</dbReference>
<comment type="caution">
    <text evidence="5">The sequence shown here is derived from an EMBL/GenBank/DDBJ whole genome shotgun (WGS) entry which is preliminary data.</text>
</comment>
<dbReference type="GO" id="GO:0016491">
    <property type="term" value="F:oxidoreductase activity"/>
    <property type="evidence" value="ECO:0007669"/>
    <property type="project" value="UniProtKB-KW"/>
</dbReference>
<dbReference type="InterPro" id="IPR046867">
    <property type="entry name" value="AldOxase/xan_DH_MoCoBD2"/>
</dbReference>
<evidence type="ECO:0000313" key="6">
    <source>
        <dbReference type="Proteomes" id="UP000292445"/>
    </source>
</evidence>
<dbReference type="Pfam" id="PF01315">
    <property type="entry name" value="Ald_Xan_dh_C"/>
    <property type="match status" value="1"/>
</dbReference>
<protein>
    <submittedName>
        <fullName evidence="5">Xanthine dehydrogenase molybdenum binding subunit apoprotein</fullName>
    </submittedName>
</protein>
<reference evidence="5 6" key="1">
    <citation type="submission" date="2019-02" db="EMBL/GenBank/DDBJ databases">
        <title>Genomic Encyclopedia of Type Strains, Phase IV (KMG-IV): sequencing the most valuable type-strain genomes for metagenomic binning, comparative biology and taxonomic classification.</title>
        <authorList>
            <person name="Goeker M."/>
        </authorList>
    </citation>
    <scope>NUCLEOTIDE SEQUENCE [LARGE SCALE GENOMIC DNA]</scope>
    <source>
        <strain evidence="5 6">K24</strain>
    </source>
</reference>
<evidence type="ECO:0000259" key="4">
    <source>
        <dbReference type="SMART" id="SM01008"/>
    </source>
</evidence>
<dbReference type="Pfam" id="PF20256">
    <property type="entry name" value="MoCoBD_2"/>
    <property type="match status" value="1"/>
</dbReference>
<dbReference type="OrthoDB" id="221297at2"/>